<feature type="compositionally biased region" description="Basic and acidic residues" evidence="1">
    <location>
        <begin position="36"/>
        <end position="49"/>
    </location>
</feature>
<keyword evidence="2" id="KW-0732">Signal</keyword>
<name>A0A8T1KYD1_9STRA</name>
<reference evidence="3" key="1">
    <citation type="submission" date="2018-10" db="EMBL/GenBank/DDBJ databases">
        <title>Effector identification in a new, highly contiguous assembly of the strawberry crown rot pathogen Phytophthora cactorum.</title>
        <authorList>
            <person name="Armitage A.D."/>
            <person name="Nellist C.F."/>
            <person name="Bates H."/>
            <person name="Vickerstaff R.J."/>
            <person name="Harrison R.J."/>
        </authorList>
    </citation>
    <scope>NUCLEOTIDE SEQUENCE</scope>
    <source>
        <strain evidence="3">4040</strain>
    </source>
</reference>
<organism evidence="3 4">
    <name type="scientific">Phytophthora cactorum</name>
    <dbReference type="NCBI Taxonomy" id="29920"/>
    <lineage>
        <taxon>Eukaryota</taxon>
        <taxon>Sar</taxon>
        <taxon>Stramenopiles</taxon>
        <taxon>Oomycota</taxon>
        <taxon>Peronosporomycetes</taxon>
        <taxon>Peronosporales</taxon>
        <taxon>Peronosporaceae</taxon>
        <taxon>Phytophthora</taxon>
    </lineage>
</organism>
<feature type="signal peptide" evidence="2">
    <location>
        <begin position="1"/>
        <end position="24"/>
    </location>
</feature>
<dbReference type="Proteomes" id="UP000736787">
    <property type="component" value="Unassembled WGS sequence"/>
</dbReference>
<feature type="region of interest" description="Disordered" evidence="1">
    <location>
        <begin position="33"/>
        <end position="105"/>
    </location>
</feature>
<comment type="caution">
    <text evidence="3">The sequence shown here is derived from an EMBL/GenBank/DDBJ whole genome shotgun (WGS) entry which is preliminary data.</text>
</comment>
<sequence>MKKITWFSIFFLPILWSSWVLSPASQPQEAFFVRADAGRKKADRETERKRSTKQAANPLHGDAPGVDRSGKELKVDAEPRRPRTTSPRKVPASHERVEDARFVSA</sequence>
<dbReference type="AlphaFoldDB" id="A0A8T1KYD1"/>
<evidence type="ECO:0000313" key="3">
    <source>
        <dbReference type="EMBL" id="KAG2945988.1"/>
    </source>
</evidence>
<proteinExistence type="predicted"/>
<evidence type="ECO:0000256" key="2">
    <source>
        <dbReference type="SAM" id="SignalP"/>
    </source>
</evidence>
<feature type="chain" id="PRO_5043905036" evidence="2">
    <location>
        <begin position="25"/>
        <end position="105"/>
    </location>
</feature>
<evidence type="ECO:0000313" key="4">
    <source>
        <dbReference type="Proteomes" id="UP000736787"/>
    </source>
</evidence>
<gene>
    <name evidence="3" type="ORF">PC117_g8021</name>
</gene>
<feature type="compositionally biased region" description="Basic and acidic residues" evidence="1">
    <location>
        <begin position="92"/>
        <end position="105"/>
    </location>
</feature>
<accession>A0A8T1KYD1</accession>
<evidence type="ECO:0000256" key="1">
    <source>
        <dbReference type="SAM" id="MobiDB-lite"/>
    </source>
</evidence>
<feature type="compositionally biased region" description="Basic and acidic residues" evidence="1">
    <location>
        <begin position="68"/>
        <end position="81"/>
    </location>
</feature>
<protein>
    <submittedName>
        <fullName evidence="3">Uncharacterized protein</fullName>
    </submittedName>
</protein>
<dbReference type="EMBL" id="RCMK01000169">
    <property type="protein sequence ID" value="KAG2945988.1"/>
    <property type="molecule type" value="Genomic_DNA"/>
</dbReference>